<evidence type="ECO:0000313" key="1">
    <source>
        <dbReference type="EMBL" id="GAF82053.1"/>
    </source>
</evidence>
<evidence type="ECO:0008006" key="2">
    <source>
        <dbReference type="Google" id="ProtNLM"/>
    </source>
</evidence>
<dbReference type="EMBL" id="BARS01008663">
    <property type="protein sequence ID" value="GAF82053.1"/>
    <property type="molecule type" value="Genomic_DNA"/>
</dbReference>
<proteinExistence type="predicted"/>
<organism evidence="1">
    <name type="scientific">marine sediment metagenome</name>
    <dbReference type="NCBI Taxonomy" id="412755"/>
    <lineage>
        <taxon>unclassified sequences</taxon>
        <taxon>metagenomes</taxon>
        <taxon>ecological metagenomes</taxon>
    </lineage>
</organism>
<protein>
    <recommendedName>
        <fullName evidence="2">DUF35 domain-containing protein</fullName>
    </recommendedName>
</protein>
<name>X0SLV4_9ZZZZ</name>
<gene>
    <name evidence="1" type="ORF">S01H1_16463</name>
</gene>
<accession>X0SLV4</accession>
<dbReference type="AlphaFoldDB" id="X0SLV4"/>
<comment type="caution">
    <text evidence="1">The sequence shown here is derived from an EMBL/GenBank/DDBJ whole genome shotgun (WGS) entry which is preliminary data.</text>
</comment>
<reference evidence="1" key="1">
    <citation type="journal article" date="2014" name="Front. Microbiol.">
        <title>High frequency of phylogenetically diverse reductive dehalogenase-homologous genes in deep subseafloor sedimentary metagenomes.</title>
        <authorList>
            <person name="Kawai M."/>
            <person name="Futagami T."/>
            <person name="Toyoda A."/>
            <person name="Takaki Y."/>
            <person name="Nishi S."/>
            <person name="Hori S."/>
            <person name="Arai W."/>
            <person name="Tsubouchi T."/>
            <person name="Morono Y."/>
            <person name="Uchiyama I."/>
            <person name="Ito T."/>
            <person name="Fujiyama A."/>
            <person name="Inagaki F."/>
            <person name="Takami H."/>
        </authorList>
    </citation>
    <scope>NUCLEOTIDE SEQUENCE</scope>
    <source>
        <strain evidence="1">Expedition CK06-06</strain>
    </source>
</reference>
<sequence>MENVEMSGEGKLLMYSSTILPAEKFSDMGKVAYGIIELKEGPIFITQIEEMPCSSAEEVKEGNSKLPIDVQAKIKEVAGMNIVVFEKK</sequence>